<dbReference type="InterPro" id="IPR040418">
    <property type="entry name" value="CRWN"/>
</dbReference>
<comment type="subcellular location">
    <subcellularLocation>
        <location evidence="3">Nucleus lamina</location>
    </subcellularLocation>
</comment>
<sequence>MFTPQKKGWAGWGGQENGSSSRKTPGTSLGVVLGRGKGVAGADENLLPPPQGFLGEKDGGMNGVGGSSSDDWKRFRESGLLDEKVQLRRDKQVLSDRVSGLQIELDQCLYNMGLLLIEKKEWSSQIEELEKTLVEAQEILKREQTAHVIAVAELETREENLRKALGLEKQCVVDLEKALHEMRAEVSETKFISEKTLANAHALETSLEEKQLEIELRLRTADAKFAEADRKNSEIGRKLEDLEGREHKVQRELSSLNSERKALENSLSKQQEHLQEWEKELQENQRRLLDEQRLLNEKEARINDLDMILKKKEAETEKARKKIDATSTTLKSQEDDFKERQRALTVSAKAVESKSSNLEKKERDLIAIEEKLNAREREELQKLLDEHKAILDAKKNDFEAELAMKKRSLDEEVKNHMDILDKEKNLARVKKEQLLKREKSLEIEVAELKNKEKDLESKSKALRNWEDSLKAEEKLLQEEKKQLLGEFNKVEASRDKLHDEKVAIEAEVQKIIFEKENLKLTQEERKLHLKLQTELKLEKSEYQMMMESLEKQKEALRQEREMFERDWEVLDEKRVAFEADKNKLSAERENFEKWRHNEEERLRKQGLESRADIQRELEDLRLKKETFEKMMEQERSGSHAEVDRERADMSREFELLMHKLEMNMQRKQDDVEKQFQEKKIEFESWREVELCRINSLNESNDFKLSRMEMEQNQLLREKQGFSDQRLKLEVDRLEIQKDIDNLFRLSKNLKDQRMEFAKEKKMFLLAAEKWKTCHNCGVPISNFDLLDFQPLGSTEDSEEGLLPNLTDGFLEEHVQGGSTDQTETSFDERLDIAASEDAPFEPAPSTSFENQMVNVDTGGVAVTGEVDGVNNAEDGTEASFGVARSSADVVWIHSNNSTQKTVAVTDDESNEMKRSFMHPENDSQPAPSKQRLRRQPSRKAKSKPIHRTHSVKAVVEEAKAILGQDSESKIVEQQNNSAEVFQTNSDENQKAQVKQVLTRKGRKRRLREVEREDSEPHSESLPIGGRLKKRQTSSQSAAHGDKRYNLRRSTV</sequence>
<accession>A0AAP0BHL4</accession>
<organism evidence="7 8">
    <name type="scientific">Platanthera zijinensis</name>
    <dbReference type="NCBI Taxonomy" id="2320716"/>
    <lineage>
        <taxon>Eukaryota</taxon>
        <taxon>Viridiplantae</taxon>
        <taxon>Streptophyta</taxon>
        <taxon>Embryophyta</taxon>
        <taxon>Tracheophyta</taxon>
        <taxon>Spermatophyta</taxon>
        <taxon>Magnoliopsida</taxon>
        <taxon>Liliopsida</taxon>
        <taxon>Asparagales</taxon>
        <taxon>Orchidaceae</taxon>
        <taxon>Orchidoideae</taxon>
        <taxon>Orchideae</taxon>
        <taxon>Orchidinae</taxon>
        <taxon>Platanthera</taxon>
    </lineage>
</organism>
<feature type="compositionally biased region" description="Polar residues" evidence="6">
    <location>
        <begin position="17"/>
        <end position="27"/>
    </location>
</feature>
<feature type="compositionally biased region" description="Basic residues" evidence="6">
    <location>
        <begin position="930"/>
        <end position="950"/>
    </location>
</feature>
<keyword evidence="2" id="KW-0539">Nucleus</keyword>
<evidence type="ECO:0000313" key="8">
    <source>
        <dbReference type="Proteomes" id="UP001418222"/>
    </source>
</evidence>
<name>A0AAP0BHL4_9ASPA</name>
<evidence type="ECO:0000256" key="5">
    <source>
        <dbReference type="SAM" id="Coils"/>
    </source>
</evidence>
<dbReference type="Proteomes" id="UP001418222">
    <property type="component" value="Unassembled WGS sequence"/>
</dbReference>
<evidence type="ECO:0000256" key="1">
    <source>
        <dbReference type="ARBA" id="ARBA00023054"/>
    </source>
</evidence>
<dbReference type="PANTHER" id="PTHR31908">
    <property type="entry name" value="PROTEIN CROWDED NUCLEI 4"/>
    <property type="match status" value="1"/>
</dbReference>
<evidence type="ECO:0000256" key="2">
    <source>
        <dbReference type="ARBA" id="ARBA00023242"/>
    </source>
</evidence>
<reference evidence="7 8" key="1">
    <citation type="journal article" date="2022" name="Nat. Plants">
        <title>Genomes of leafy and leafless Platanthera orchids illuminate the evolution of mycoheterotrophy.</title>
        <authorList>
            <person name="Li M.H."/>
            <person name="Liu K.W."/>
            <person name="Li Z."/>
            <person name="Lu H.C."/>
            <person name="Ye Q.L."/>
            <person name="Zhang D."/>
            <person name="Wang J.Y."/>
            <person name="Li Y.F."/>
            <person name="Zhong Z.M."/>
            <person name="Liu X."/>
            <person name="Yu X."/>
            <person name="Liu D.K."/>
            <person name="Tu X.D."/>
            <person name="Liu B."/>
            <person name="Hao Y."/>
            <person name="Liao X.Y."/>
            <person name="Jiang Y.T."/>
            <person name="Sun W.H."/>
            <person name="Chen J."/>
            <person name="Chen Y.Q."/>
            <person name="Ai Y."/>
            <person name="Zhai J.W."/>
            <person name="Wu S.S."/>
            <person name="Zhou Z."/>
            <person name="Hsiao Y.Y."/>
            <person name="Wu W.L."/>
            <person name="Chen Y.Y."/>
            <person name="Lin Y.F."/>
            <person name="Hsu J.L."/>
            <person name="Li C.Y."/>
            <person name="Wang Z.W."/>
            <person name="Zhao X."/>
            <person name="Zhong W.Y."/>
            <person name="Ma X.K."/>
            <person name="Ma L."/>
            <person name="Huang J."/>
            <person name="Chen G.Z."/>
            <person name="Huang M.Z."/>
            <person name="Huang L."/>
            <person name="Peng D.H."/>
            <person name="Luo Y.B."/>
            <person name="Zou S.Q."/>
            <person name="Chen S.P."/>
            <person name="Lan S."/>
            <person name="Tsai W.C."/>
            <person name="Van de Peer Y."/>
            <person name="Liu Z.J."/>
        </authorList>
    </citation>
    <scope>NUCLEOTIDE SEQUENCE [LARGE SCALE GENOMIC DNA]</scope>
    <source>
        <strain evidence="7">Lor287</strain>
    </source>
</reference>
<dbReference type="AlphaFoldDB" id="A0AAP0BHL4"/>
<comment type="similarity">
    <text evidence="4">Belongs to the CRWN family.</text>
</comment>
<feature type="region of interest" description="Disordered" evidence="6">
    <location>
        <begin position="915"/>
        <end position="950"/>
    </location>
</feature>
<evidence type="ECO:0000313" key="7">
    <source>
        <dbReference type="EMBL" id="KAK8938774.1"/>
    </source>
</evidence>
<feature type="compositionally biased region" description="Polar residues" evidence="6">
    <location>
        <begin position="983"/>
        <end position="992"/>
    </location>
</feature>
<dbReference type="EMBL" id="JBBWWQ010000009">
    <property type="protein sequence ID" value="KAK8938774.1"/>
    <property type="molecule type" value="Genomic_DNA"/>
</dbReference>
<proteinExistence type="inferred from homology"/>
<dbReference type="GO" id="GO:0006997">
    <property type="term" value="P:nucleus organization"/>
    <property type="evidence" value="ECO:0007669"/>
    <property type="project" value="InterPro"/>
</dbReference>
<gene>
    <name evidence="7" type="ORF">KSP39_PZI010877</name>
</gene>
<feature type="coiled-coil region" evidence="5">
    <location>
        <begin position="112"/>
        <end position="146"/>
    </location>
</feature>
<evidence type="ECO:0000256" key="4">
    <source>
        <dbReference type="ARBA" id="ARBA00024208"/>
    </source>
</evidence>
<evidence type="ECO:0000256" key="6">
    <source>
        <dbReference type="SAM" id="MobiDB-lite"/>
    </source>
</evidence>
<comment type="caution">
    <text evidence="7">The sequence shown here is derived from an EMBL/GenBank/DDBJ whole genome shotgun (WGS) entry which is preliminary data.</text>
</comment>
<keyword evidence="8" id="KW-1185">Reference proteome</keyword>
<feature type="compositionally biased region" description="Basic and acidic residues" evidence="6">
    <location>
        <begin position="1007"/>
        <end position="1018"/>
    </location>
</feature>
<feature type="region of interest" description="Disordered" evidence="6">
    <location>
        <begin position="1"/>
        <end position="70"/>
    </location>
</feature>
<feature type="compositionally biased region" description="Basic residues" evidence="6">
    <location>
        <begin position="997"/>
        <end position="1006"/>
    </location>
</feature>
<dbReference type="GO" id="GO:0005652">
    <property type="term" value="C:nuclear lamina"/>
    <property type="evidence" value="ECO:0007669"/>
    <property type="project" value="UniProtKB-SubCell"/>
</dbReference>
<evidence type="ECO:0000256" key="3">
    <source>
        <dbReference type="ARBA" id="ARBA00024186"/>
    </source>
</evidence>
<dbReference type="PANTHER" id="PTHR31908:SF11">
    <property type="entry name" value="PROTEIN CROWDED NUCLEI 1"/>
    <property type="match status" value="1"/>
</dbReference>
<feature type="coiled-coil region" evidence="5">
    <location>
        <begin position="532"/>
        <end position="573"/>
    </location>
</feature>
<protein>
    <submittedName>
        <fullName evidence="7">Nuclear matrix constituent protein 1-like protein</fullName>
    </submittedName>
</protein>
<keyword evidence="1 5" id="KW-0175">Coiled coil</keyword>
<feature type="coiled-coil region" evidence="5">
    <location>
        <begin position="225"/>
        <end position="486"/>
    </location>
</feature>
<feature type="region of interest" description="Disordered" evidence="6">
    <location>
        <begin position="983"/>
        <end position="1051"/>
    </location>
</feature>